<evidence type="ECO:0000313" key="3">
    <source>
        <dbReference type="Proteomes" id="UP000326452"/>
    </source>
</evidence>
<feature type="domain" description="5-hmdU DNA kinase helical" evidence="1">
    <location>
        <begin position="11"/>
        <end position="283"/>
    </location>
</feature>
<evidence type="ECO:0000313" key="2">
    <source>
        <dbReference type="EMBL" id="VVP97615.1"/>
    </source>
</evidence>
<dbReference type="RefSeq" id="WP_150693040.1">
    <property type="nucleotide sequence ID" value="NZ_CABVJC010000003.1"/>
</dbReference>
<dbReference type="OrthoDB" id="3333864at2"/>
<dbReference type="Pfam" id="PF18723">
    <property type="entry name" value="HMUDK_hel"/>
    <property type="match status" value="1"/>
</dbReference>
<protein>
    <recommendedName>
        <fullName evidence="1">5-hmdU DNA kinase helical domain-containing protein</fullName>
    </recommendedName>
</protein>
<proteinExistence type="predicted"/>
<reference evidence="2 3" key="1">
    <citation type="submission" date="2019-09" db="EMBL/GenBank/DDBJ databases">
        <authorList>
            <person name="Chandra G."/>
            <person name="Truman W A."/>
        </authorList>
    </citation>
    <scope>NUCLEOTIDE SEQUENCE [LARGE SCALE GENOMIC DNA]</scope>
    <source>
        <strain evidence="2">PS941</strain>
    </source>
</reference>
<dbReference type="EMBL" id="CABVJC010000003">
    <property type="protein sequence ID" value="VVP97615.1"/>
    <property type="molecule type" value="Genomic_DNA"/>
</dbReference>
<dbReference type="Proteomes" id="UP000326452">
    <property type="component" value="Unassembled WGS sequence"/>
</dbReference>
<gene>
    <name evidence="2" type="ORF">PS941_02278</name>
</gene>
<accession>A0A5E7THY0</accession>
<organism evidence="2 3">
    <name type="scientific">Pseudomonas fluorescens</name>
    <dbReference type="NCBI Taxonomy" id="294"/>
    <lineage>
        <taxon>Bacteria</taxon>
        <taxon>Pseudomonadati</taxon>
        <taxon>Pseudomonadota</taxon>
        <taxon>Gammaproteobacteria</taxon>
        <taxon>Pseudomonadales</taxon>
        <taxon>Pseudomonadaceae</taxon>
        <taxon>Pseudomonas</taxon>
    </lineage>
</organism>
<sequence length="318" mass="37672">MNILNLKANYAYDDYWNFAYARQEAFFSRFSPKGSHDPIISTYKFTNCYRALDRTSQYLIKNIINTKNDSAEDTFLRVIIFKLFNKIETWEHLEKELGRISIESFSIKNYCDILTRLKTEDIKIYSAAYIMPSGKAEYGHSIKHMNNLEMIQFMISREIHKSIWNKTNLFEIYESLLELPSIGKFLAYQYAVDLTYSEYSSADESQFVVAGPGAERGIRKIFPNANKNEYELIIKHMTEIQEQEFNRLELPFRYLPNRKLQLIDCQNLFCELDKYLRVKRPELGKPGARIKQKYTKNTTTIDYVFPSKWNIPKFRETI</sequence>
<dbReference type="InterPro" id="IPR040684">
    <property type="entry name" value="HMUDK_hel"/>
</dbReference>
<dbReference type="AlphaFoldDB" id="A0A5E7THY0"/>
<evidence type="ECO:0000259" key="1">
    <source>
        <dbReference type="Pfam" id="PF18723"/>
    </source>
</evidence>
<name>A0A5E7THY0_PSEFL</name>